<proteinExistence type="predicted"/>
<reference evidence="2" key="1">
    <citation type="submission" date="2022-03" db="EMBL/GenBank/DDBJ databases">
        <title>Genomic Encyclopedia of Type Strains, Phase III (KMG-III): the genomes of soil and plant-associated and newly described type strains.</title>
        <authorList>
            <person name="Whitman W."/>
        </authorList>
    </citation>
    <scope>NUCLEOTIDE SEQUENCE</scope>
    <source>
        <strain evidence="2">ANL 6-2</strain>
    </source>
</reference>
<dbReference type="GO" id="GO:0016787">
    <property type="term" value="F:hydrolase activity"/>
    <property type="evidence" value="ECO:0007669"/>
    <property type="project" value="UniProtKB-KW"/>
</dbReference>
<dbReference type="Gene3D" id="1.40.20.10">
    <property type="entry name" value="CHAD domain"/>
    <property type="match status" value="1"/>
</dbReference>
<dbReference type="RefSeq" id="WP_253481386.1">
    <property type="nucleotide sequence ID" value="NZ_JALJXV010000008.1"/>
</dbReference>
<evidence type="ECO:0000313" key="2">
    <source>
        <dbReference type="EMBL" id="MCP1676212.1"/>
    </source>
</evidence>
<dbReference type="Pfam" id="PF05235">
    <property type="entry name" value="CHAD"/>
    <property type="match status" value="1"/>
</dbReference>
<evidence type="ECO:0000313" key="3">
    <source>
        <dbReference type="Proteomes" id="UP001205843"/>
    </source>
</evidence>
<dbReference type="InterPro" id="IPR029033">
    <property type="entry name" value="His_PPase_superfam"/>
</dbReference>
<organism evidence="2 3">
    <name type="scientific">Natronocella acetinitrilica</name>
    <dbReference type="NCBI Taxonomy" id="414046"/>
    <lineage>
        <taxon>Bacteria</taxon>
        <taxon>Pseudomonadati</taxon>
        <taxon>Pseudomonadota</taxon>
        <taxon>Gammaproteobacteria</taxon>
        <taxon>Chromatiales</taxon>
        <taxon>Ectothiorhodospiraceae</taxon>
        <taxon>Natronocella</taxon>
    </lineage>
</organism>
<gene>
    <name evidence="2" type="ORF">J2T57_003371</name>
</gene>
<dbReference type="EMBL" id="JALJXV010000008">
    <property type="protein sequence ID" value="MCP1676212.1"/>
    <property type="molecule type" value="Genomic_DNA"/>
</dbReference>
<dbReference type="SMART" id="SM00880">
    <property type="entry name" value="CHAD"/>
    <property type="match status" value="1"/>
</dbReference>
<dbReference type="PANTHER" id="PTHR39339">
    <property type="entry name" value="SLR1444 PROTEIN"/>
    <property type="match status" value="1"/>
</dbReference>
<accession>A0AAE3G9E0</accession>
<dbReference type="Gene3D" id="3.40.50.1240">
    <property type="entry name" value="Phosphoglycerate mutase-like"/>
    <property type="match status" value="1"/>
</dbReference>
<dbReference type="InterPro" id="IPR007899">
    <property type="entry name" value="CHAD_dom"/>
</dbReference>
<sequence>MASPLGRCGALAGEIHVSSADRTRQTLEVIDAALPRLGLVERVHVDDALYTFRGDALREWLKALPADAARVLVIGHNPALIELARWLCPELPASFPTGSLVHLRLPDGAWRSVTPRSAEWVASLSPAEVSYDIFQPEAPATKEPGGIHLPERAALQLEHQYQLIRELEPGVIAGFDPEFLHQYRVNLRRSRAIGESVLAAVKVPGLRKGLKRLKRRAQATSDLRDLDVFLASLSQQRPLLAPRVQPALQAWLSSRRDVEHQALCEQLASEAYAREKLVWGRFLASGSFRKALRKLTRKRVQTVLTEQVAQHDRSLASITVASPDEALHDLRKGVKRIRYLAELDPERHRDLLSSLRQRQNLLGNFQDLCTWQAWVGEFAAELDGDSDQRAGLNGWLAELGQQKQALRERLMGERQLHSSNA</sequence>
<evidence type="ECO:0000259" key="1">
    <source>
        <dbReference type="PROSITE" id="PS51708"/>
    </source>
</evidence>
<dbReference type="InterPro" id="IPR013078">
    <property type="entry name" value="His_Pase_superF_clade-1"/>
</dbReference>
<dbReference type="AlphaFoldDB" id="A0AAE3G9E0"/>
<name>A0AAE3G9E0_9GAMM</name>
<dbReference type="CDD" id="cd07067">
    <property type="entry name" value="HP_PGM_like"/>
    <property type="match status" value="1"/>
</dbReference>
<dbReference type="PANTHER" id="PTHR39339:SF1">
    <property type="entry name" value="CHAD DOMAIN-CONTAINING PROTEIN"/>
    <property type="match status" value="1"/>
</dbReference>
<dbReference type="SUPFAM" id="SSF53254">
    <property type="entry name" value="Phosphoglycerate mutase-like"/>
    <property type="match status" value="1"/>
</dbReference>
<dbReference type="InterPro" id="IPR038186">
    <property type="entry name" value="CHAD_dom_sf"/>
</dbReference>
<protein>
    <submittedName>
        <fullName evidence="2">Phosphohistidine phosphatase</fullName>
        <ecNumber evidence="2">3.1.3.-</ecNumber>
    </submittedName>
</protein>
<dbReference type="EC" id="3.1.3.-" evidence="2"/>
<dbReference type="PROSITE" id="PS51708">
    <property type="entry name" value="CHAD"/>
    <property type="match status" value="1"/>
</dbReference>
<dbReference type="Proteomes" id="UP001205843">
    <property type="component" value="Unassembled WGS sequence"/>
</dbReference>
<comment type="caution">
    <text evidence="2">The sequence shown here is derived from an EMBL/GenBank/DDBJ whole genome shotgun (WGS) entry which is preliminary data.</text>
</comment>
<feature type="domain" description="CHAD" evidence="1">
    <location>
        <begin position="144"/>
        <end position="421"/>
    </location>
</feature>
<keyword evidence="2" id="KW-0378">Hydrolase</keyword>
<keyword evidence="3" id="KW-1185">Reference proteome</keyword>